<comment type="caution">
    <text evidence="10">The sequence shown here is derived from an EMBL/GenBank/DDBJ whole genome shotgun (WGS) entry which is preliminary data.</text>
</comment>
<evidence type="ECO:0000256" key="1">
    <source>
        <dbReference type="ARBA" id="ARBA00004496"/>
    </source>
</evidence>
<dbReference type="PANTHER" id="PTHR30478:SF0">
    <property type="entry name" value="BETA SLIDING CLAMP"/>
    <property type="match status" value="1"/>
</dbReference>
<keyword evidence="7" id="KW-0239">DNA-directed DNA polymerase</keyword>
<evidence type="ECO:0000256" key="2">
    <source>
        <dbReference type="ARBA" id="ARBA00010752"/>
    </source>
</evidence>
<dbReference type="GO" id="GO:0003677">
    <property type="term" value="F:DNA binding"/>
    <property type="evidence" value="ECO:0007669"/>
    <property type="project" value="UniProtKB-KW"/>
</dbReference>
<sequence>FTLKSKDFLVALSEVYFASAMDESRPVLTGVYMHKKAKELTLAAVDGFRLSERILKTEKSEKSELPKDIVLPARTLLELARLAQNAGDTVNIAVLETENLAILESGDMLATTRILEGDFPDYKKIIPSG</sequence>
<name>A0A2H0CZ26_9BACT</name>
<evidence type="ECO:0000256" key="4">
    <source>
        <dbReference type="ARBA" id="ARBA00022679"/>
    </source>
</evidence>
<dbReference type="AlphaFoldDB" id="A0A2H0CZ26"/>
<dbReference type="InterPro" id="IPR001001">
    <property type="entry name" value="DNA_polIII_beta"/>
</dbReference>
<accession>A0A2H0CZ26</accession>
<dbReference type="Gene3D" id="3.10.150.10">
    <property type="entry name" value="DNA Polymerase III, subunit A, domain 2"/>
    <property type="match status" value="1"/>
</dbReference>
<feature type="domain" description="DNA polymerase III beta sliding clamp central" evidence="9">
    <location>
        <begin position="3"/>
        <end position="121"/>
    </location>
</feature>
<feature type="non-terminal residue" evidence="10">
    <location>
        <position position="1"/>
    </location>
</feature>
<reference evidence="10 11" key="1">
    <citation type="submission" date="2017-09" db="EMBL/GenBank/DDBJ databases">
        <title>Depth-based differentiation of microbial function through sediment-hosted aquifers and enrichment of novel symbionts in the deep terrestrial subsurface.</title>
        <authorList>
            <person name="Probst A.J."/>
            <person name="Ladd B."/>
            <person name="Jarett J.K."/>
            <person name="Geller-Mcgrath D.E."/>
            <person name="Sieber C.M."/>
            <person name="Emerson J.B."/>
            <person name="Anantharaman K."/>
            <person name="Thomas B.C."/>
            <person name="Malmstrom R."/>
            <person name="Stieglmeier M."/>
            <person name="Klingl A."/>
            <person name="Woyke T."/>
            <person name="Ryan C.M."/>
            <person name="Banfield J.F."/>
        </authorList>
    </citation>
    <scope>NUCLEOTIDE SEQUENCE [LARGE SCALE GENOMIC DNA]</scope>
    <source>
        <strain evidence="10">CG22_combo_CG10-13_8_21_14_all_39_9</strain>
    </source>
</reference>
<evidence type="ECO:0000256" key="7">
    <source>
        <dbReference type="ARBA" id="ARBA00022932"/>
    </source>
</evidence>
<protein>
    <submittedName>
        <fullName evidence="10">DNA polymerase III subunit beta</fullName>
    </submittedName>
</protein>
<keyword evidence="6" id="KW-0235">DNA replication</keyword>
<comment type="subcellular location">
    <subcellularLocation>
        <location evidence="1">Cytoplasm</location>
    </subcellularLocation>
</comment>
<proteinExistence type="inferred from homology"/>
<dbReference type="EMBL" id="PCTN01000227">
    <property type="protein sequence ID" value="PIP75164.1"/>
    <property type="molecule type" value="Genomic_DNA"/>
</dbReference>
<dbReference type="InterPro" id="IPR046938">
    <property type="entry name" value="DNA_clamp_sf"/>
</dbReference>
<dbReference type="GO" id="GO:0008408">
    <property type="term" value="F:3'-5' exonuclease activity"/>
    <property type="evidence" value="ECO:0007669"/>
    <property type="project" value="InterPro"/>
</dbReference>
<evidence type="ECO:0000256" key="6">
    <source>
        <dbReference type="ARBA" id="ARBA00022705"/>
    </source>
</evidence>
<dbReference type="CDD" id="cd00140">
    <property type="entry name" value="beta_clamp"/>
    <property type="match status" value="1"/>
</dbReference>
<keyword evidence="5" id="KW-0548">Nucleotidyltransferase</keyword>
<comment type="similarity">
    <text evidence="2">Belongs to the beta sliding clamp family.</text>
</comment>
<dbReference type="Pfam" id="PF02767">
    <property type="entry name" value="DNA_pol3_beta_2"/>
    <property type="match status" value="1"/>
</dbReference>
<keyword evidence="4" id="KW-0808">Transferase</keyword>
<dbReference type="Proteomes" id="UP000230159">
    <property type="component" value="Unassembled WGS sequence"/>
</dbReference>
<feature type="non-terminal residue" evidence="10">
    <location>
        <position position="129"/>
    </location>
</feature>
<organism evidence="10 11">
    <name type="scientific">Candidatus Kuenenbacteria bacterium CG22_combo_CG10-13_8_21_14_all_39_9</name>
    <dbReference type="NCBI Taxonomy" id="1974621"/>
    <lineage>
        <taxon>Bacteria</taxon>
        <taxon>Candidatus Kueneniibacteriota</taxon>
    </lineage>
</organism>
<dbReference type="PANTHER" id="PTHR30478">
    <property type="entry name" value="DNA POLYMERASE III SUBUNIT BETA"/>
    <property type="match status" value="1"/>
</dbReference>
<dbReference type="GO" id="GO:0003887">
    <property type="term" value="F:DNA-directed DNA polymerase activity"/>
    <property type="evidence" value="ECO:0007669"/>
    <property type="project" value="UniProtKB-KW"/>
</dbReference>
<evidence type="ECO:0000313" key="11">
    <source>
        <dbReference type="Proteomes" id="UP000230159"/>
    </source>
</evidence>
<dbReference type="GO" id="GO:0006271">
    <property type="term" value="P:DNA strand elongation involved in DNA replication"/>
    <property type="evidence" value="ECO:0007669"/>
    <property type="project" value="TreeGrafter"/>
</dbReference>
<dbReference type="InterPro" id="IPR022637">
    <property type="entry name" value="DNA_polIII_beta_cen"/>
</dbReference>
<dbReference type="GO" id="GO:0005737">
    <property type="term" value="C:cytoplasm"/>
    <property type="evidence" value="ECO:0007669"/>
    <property type="project" value="UniProtKB-SubCell"/>
</dbReference>
<dbReference type="GO" id="GO:0009360">
    <property type="term" value="C:DNA polymerase III complex"/>
    <property type="evidence" value="ECO:0007669"/>
    <property type="project" value="InterPro"/>
</dbReference>
<evidence type="ECO:0000259" key="9">
    <source>
        <dbReference type="Pfam" id="PF02767"/>
    </source>
</evidence>
<evidence type="ECO:0000256" key="3">
    <source>
        <dbReference type="ARBA" id="ARBA00022490"/>
    </source>
</evidence>
<gene>
    <name evidence="10" type="ORF">COW86_05320</name>
</gene>
<dbReference type="SUPFAM" id="SSF55979">
    <property type="entry name" value="DNA clamp"/>
    <property type="match status" value="1"/>
</dbReference>
<evidence type="ECO:0000313" key="10">
    <source>
        <dbReference type="EMBL" id="PIP75164.1"/>
    </source>
</evidence>
<keyword evidence="3" id="KW-0963">Cytoplasm</keyword>
<evidence type="ECO:0000256" key="8">
    <source>
        <dbReference type="ARBA" id="ARBA00023125"/>
    </source>
</evidence>
<evidence type="ECO:0000256" key="5">
    <source>
        <dbReference type="ARBA" id="ARBA00022695"/>
    </source>
</evidence>
<keyword evidence="8" id="KW-0238">DNA-binding</keyword>